<dbReference type="Pfam" id="PF00067">
    <property type="entry name" value="p450"/>
    <property type="match status" value="1"/>
</dbReference>
<organism evidence="1 2">
    <name type="scientific">Rhinocladiella mackenziei CBS 650.93</name>
    <dbReference type="NCBI Taxonomy" id="1442369"/>
    <lineage>
        <taxon>Eukaryota</taxon>
        <taxon>Fungi</taxon>
        <taxon>Dikarya</taxon>
        <taxon>Ascomycota</taxon>
        <taxon>Pezizomycotina</taxon>
        <taxon>Eurotiomycetes</taxon>
        <taxon>Chaetothyriomycetidae</taxon>
        <taxon>Chaetothyriales</taxon>
        <taxon>Herpotrichiellaceae</taxon>
        <taxon>Rhinocladiella</taxon>
    </lineage>
</organism>
<name>A0A0D2H5A2_9EURO</name>
<keyword evidence="2" id="KW-1185">Reference proteome</keyword>
<dbReference type="STRING" id="1442369.A0A0D2H5A2"/>
<dbReference type="GO" id="GO:0020037">
    <property type="term" value="F:heme binding"/>
    <property type="evidence" value="ECO:0007669"/>
    <property type="project" value="InterPro"/>
</dbReference>
<dbReference type="InterPro" id="IPR001128">
    <property type="entry name" value="Cyt_P450"/>
</dbReference>
<dbReference type="OrthoDB" id="4339776at2759"/>
<dbReference type="PANTHER" id="PTHR24305:SF190">
    <property type="entry name" value="P450, PUTATIVE (EUROFUNG)-RELATED"/>
    <property type="match status" value="1"/>
</dbReference>
<dbReference type="GeneID" id="25294521"/>
<evidence type="ECO:0000313" key="1">
    <source>
        <dbReference type="EMBL" id="KIX05578.1"/>
    </source>
</evidence>
<dbReference type="VEuPathDB" id="FungiDB:Z518_06450"/>
<gene>
    <name evidence="1" type="ORF">Z518_06450</name>
</gene>
<accession>A0A0D2H5A2</accession>
<dbReference type="EMBL" id="KN847478">
    <property type="protein sequence ID" value="KIX05578.1"/>
    <property type="molecule type" value="Genomic_DNA"/>
</dbReference>
<dbReference type="GO" id="GO:0016705">
    <property type="term" value="F:oxidoreductase activity, acting on paired donors, with incorporation or reduction of molecular oxygen"/>
    <property type="evidence" value="ECO:0007669"/>
    <property type="project" value="InterPro"/>
</dbReference>
<dbReference type="AlphaFoldDB" id="A0A0D2H5A2"/>
<dbReference type="Gene3D" id="1.10.630.10">
    <property type="entry name" value="Cytochrome P450"/>
    <property type="match status" value="1"/>
</dbReference>
<reference evidence="1 2" key="1">
    <citation type="submission" date="2015-01" db="EMBL/GenBank/DDBJ databases">
        <title>The Genome Sequence of Rhinocladiella mackenzie CBS 650.93.</title>
        <authorList>
            <consortium name="The Broad Institute Genomics Platform"/>
            <person name="Cuomo C."/>
            <person name="de Hoog S."/>
            <person name="Gorbushina A."/>
            <person name="Stielow B."/>
            <person name="Teixiera M."/>
            <person name="Abouelleil A."/>
            <person name="Chapman S.B."/>
            <person name="Priest M."/>
            <person name="Young S.K."/>
            <person name="Wortman J."/>
            <person name="Nusbaum C."/>
            <person name="Birren B."/>
        </authorList>
    </citation>
    <scope>NUCLEOTIDE SEQUENCE [LARGE SCALE GENOMIC DNA]</scope>
    <source>
        <strain evidence="1 2">CBS 650.93</strain>
    </source>
</reference>
<dbReference type="SUPFAM" id="SSF48264">
    <property type="entry name" value="Cytochrome P450"/>
    <property type="match status" value="1"/>
</dbReference>
<evidence type="ECO:0000313" key="2">
    <source>
        <dbReference type="Proteomes" id="UP000053617"/>
    </source>
</evidence>
<dbReference type="HOGENOM" id="CLU_1054297_0_0_1"/>
<dbReference type="GO" id="GO:0005506">
    <property type="term" value="F:iron ion binding"/>
    <property type="evidence" value="ECO:0007669"/>
    <property type="project" value="InterPro"/>
</dbReference>
<protein>
    <submittedName>
        <fullName evidence="1">Rhinocladiella mackenziei CBS 650.93 unplaced genomic scaffold supercont1.4, whole genome shotgun sequence</fullName>
    </submittedName>
</protein>
<dbReference type="Proteomes" id="UP000053617">
    <property type="component" value="Unassembled WGS sequence"/>
</dbReference>
<proteinExistence type="predicted"/>
<dbReference type="InterPro" id="IPR050121">
    <property type="entry name" value="Cytochrome_P450_monoxygenase"/>
</dbReference>
<dbReference type="InterPro" id="IPR036396">
    <property type="entry name" value="Cyt_P450_sf"/>
</dbReference>
<dbReference type="GO" id="GO:0004497">
    <property type="term" value="F:monooxygenase activity"/>
    <property type="evidence" value="ECO:0007669"/>
    <property type="project" value="InterPro"/>
</dbReference>
<dbReference type="PANTHER" id="PTHR24305">
    <property type="entry name" value="CYTOCHROME P450"/>
    <property type="match status" value="1"/>
</dbReference>
<sequence>MLNSTRNTAPWYAASAPIGLERKGLFTDINNQRHAANRRKVASLYSMTTMLKWEHYTDESTRVLISKFKKHAQSAECINLQLWLQYFAFDTISLITLGKSFGFVENGRDEHGFLDAIHIYLVYCANVGVYSEFHPILGWLAAKLPSGGISWMVGFVQQLCQNRFKEVGPDKFASAPERDFLGTILRMHGQNLDKILLEDVTSHSLTNIGAGSDTTSVSLASIMYHLITSPDSLKRVRQEIDEAAERGQLSELITFAEAQKLPFL</sequence>
<dbReference type="RefSeq" id="XP_013272714.1">
    <property type="nucleotide sequence ID" value="XM_013417260.1"/>
</dbReference>